<feature type="transmembrane region" description="Helical" evidence="3">
    <location>
        <begin position="21"/>
        <end position="40"/>
    </location>
</feature>
<keyword evidence="3" id="KW-1133">Transmembrane helix</keyword>
<gene>
    <name evidence="5" type="ORF">C6P64_03040</name>
</gene>
<comment type="caution">
    <text evidence="5">The sequence shown here is derived from an EMBL/GenBank/DDBJ whole genome shotgun (WGS) entry which is preliminary data.</text>
</comment>
<keyword evidence="2" id="KW-0560">Oxidoreductase</keyword>
<proteinExistence type="inferred from homology"/>
<dbReference type="Pfam" id="PF00080">
    <property type="entry name" value="Sod_Cu"/>
    <property type="match status" value="1"/>
</dbReference>
<comment type="cofactor">
    <cofactor evidence="2">
        <name>Zn(2+)</name>
        <dbReference type="ChEBI" id="CHEBI:29105"/>
    </cofactor>
    <text evidence="2">Binds 1 zinc ion per subunit.</text>
</comment>
<dbReference type="PROSITE" id="PS00332">
    <property type="entry name" value="SOD_CU_ZN_2"/>
    <property type="match status" value="1"/>
</dbReference>
<dbReference type="EC" id="1.15.1.1" evidence="2"/>
<evidence type="ECO:0000256" key="2">
    <source>
        <dbReference type="RuleBase" id="RU000393"/>
    </source>
</evidence>
<dbReference type="InterPro" id="IPR001424">
    <property type="entry name" value="SOD_Cu_Zn_dom"/>
</dbReference>
<dbReference type="InterPro" id="IPR036423">
    <property type="entry name" value="SOD-like_Cu/Zn_dom_sf"/>
</dbReference>
<comment type="similarity">
    <text evidence="1 2">Belongs to the Cu-Zn superoxide dismutase family.</text>
</comment>
<dbReference type="SUPFAM" id="SSF49329">
    <property type="entry name" value="Cu,Zn superoxide dismutase-like"/>
    <property type="match status" value="1"/>
</dbReference>
<dbReference type="AlphaFoldDB" id="A0A2S9K8C8"/>
<evidence type="ECO:0000256" key="3">
    <source>
        <dbReference type="SAM" id="Phobius"/>
    </source>
</evidence>
<evidence type="ECO:0000259" key="4">
    <source>
        <dbReference type="Pfam" id="PF00080"/>
    </source>
</evidence>
<dbReference type="InterPro" id="IPR018152">
    <property type="entry name" value="SOD_Cu/Zn_BS"/>
</dbReference>
<dbReference type="GO" id="GO:0005507">
    <property type="term" value="F:copper ion binding"/>
    <property type="evidence" value="ECO:0007669"/>
    <property type="project" value="InterPro"/>
</dbReference>
<protein>
    <recommendedName>
        <fullName evidence="2">Superoxide dismutase [Cu-Zn]</fullName>
        <ecNumber evidence="2">1.15.1.1</ecNumber>
    </recommendedName>
</protein>
<evidence type="ECO:0000256" key="1">
    <source>
        <dbReference type="ARBA" id="ARBA00010457"/>
    </source>
</evidence>
<dbReference type="Gene3D" id="2.60.40.200">
    <property type="entry name" value="Superoxide dismutase, copper/zinc binding domain"/>
    <property type="match status" value="1"/>
</dbReference>
<dbReference type="PANTHER" id="PTHR10003">
    <property type="entry name" value="SUPEROXIDE DISMUTASE CU-ZN -RELATED"/>
    <property type="match status" value="1"/>
</dbReference>
<keyword evidence="2" id="KW-0479">Metal-binding</keyword>
<dbReference type="GO" id="GO:0004784">
    <property type="term" value="F:superoxide dismutase activity"/>
    <property type="evidence" value="ECO:0007669"/>
    <property type="project" value="UniProtKB-EC"/>
</dbReference>
<feature type="domain" description="Superoxide dismutase copper/zinc binding" evidence="4">
    <location>
        <begin position="62"/>
        <end position="194"/>
    </location>
</feature>
<keyword evidence="6" id="KW-1185">Reference proteome</keyword>
<keyword evidence="3" id="KW-0472">Membrane</keyword>
<keyword evidence="2" id="KW-0186">Copper</keyword>
<dbReference type="Proteomes" id="UP000238589">
    <property type="component" value="Unassembled WGS sequence"/>
</dbReference>
<organism evidence="5 6">
    <name type="scientific">Malikia granosa</name>
    <dbReference type="NCBI Taxonomy" id="263067"/>
    <lineage>
        <taxon>Bacteria</taxon>
        <taxon>Pseudomonadati</taxon>
        <taxon>Pseudomonadota</taxon>
        <taxon>Betaproteobacteria</taxon>
        <taxon>Burkholderiales</taxon>
        <taxon>Comamonadaceae</taxon>
        <taxon>Malikia</taxon>
    </lineage>
</organism>
<name>A0A2S9K8C8_9BURK</name>
<comment type="function">
    <text evidence="2">Destroys radicals which are normally produced within the cells and which are toxic to biological systems.</text>
</comment>
<comment type="cofactor">
    <cofactor evidence="2">
        <name>Cu cation</name>
        <dbReference type="ChEBI" id="CHEBI:23378"/>
    </cofactor>
    <text evidence="2">Binds 1 copper ion per subunit.</text>
</comment>
<dbReference type="OrthoDB" id="5431326at2"/>
<sequence length="197" mass="20486">MEYLGCLSRSKGDKAVKYEKLAFFSGAIALTTLSACSYLPTHLPGNEPVAKAKLEPRSGSQVSGKVSFTPVGGKLLVEAHVTGLTPGEHGFHVHEGGDCSAPDASGAGGHLNPAGMPHGHHHRMQPGQRHAGDLPNLVADASGQAYYRAEVTGLKVERGAHGLIGRSVVVHADPDDYQSQPAGNSGRRIACGVIQAQ</sequence>
<evidence type="ECO:0000313" key="6">
    <source>
        <dbReference type="Proteomes" id="UP000238589"/>
    </source>
</evidence>
<keyword evidence="3" id="KW-0812">Transmembrane</keyword>
<reference evidence="5 6" key="1">
    <citation type="submission" date="2018-03" db="EMBL/GenBank/DDBJ databases">
        <title>Comparative genomics illustrates the genes involved in a hyperalkaliphilic mechanisms of Serpentinomonas isolated from highly-alkaline calcium-rich serpentinized springs.</title>
        <authorList>
            <person name="Suzuki S."/>
            <person name="Ishii S."/>
            <person name="Walworth N."/>
            <person name="Bird L."/>
            <person name="Kuenen J.G."/>
            <person name="Nealson K.H."/>
        </authorList>
    </citation>
    <scope>NUCLEOTIDE SEQUENCE [LARGE SCALE GENOMIC DNA]</scope>
    <source>
        <strain evidence="5 6">P1</strain>
    </source>
</reference>
<dbReference type="PROSITE" id="PS00087">
    <property type="entry name" value="SOD_CU_ZN_1"/>
    <property type="match status" value="1"/>
</dbReference>
<dbReference type="EMBL" id="PVLQ01000011">
    <property type="protein sequence ID" value="PRD66652.1"/>
    <property type="molecule type" value="Genomic_DNA"/>
</dbReference>
<comment type="catalytic activity">
    <reaction evidence="2">
        <text>2 superoxide + 2 H(+) = H2O2 + O2</text>
        <dbReference type="Rhea" id="RHEA:20696"/>
        <dbReference type="ChEBI" id="CHEBI:15378"/>
        <dbReference type="ChEBI" id="CHEBI:15379"/>
        <dbReference type="ChEBI" id="CHEBI:16240"/>
        <dbReference type="ChEBI" id="CHEBI:18421"/>
        <dbReference type="EC" id="1.15.1.1"/>
    </reaction>
</comment>
<dbReference type="InterPro" id="IPR024134">
    <property type="entry name" value="SOD_Cu/Zn_/chaperone"/>
</dbReference>
<keyword evidence="2" id="KW-0862">Zinc</keyword>
<evidence type="ECO:0000313" key="5">
    <source>
        <dbReference type="EMBL" id="PRD66652.1"/>
    </source>
</evidence>
<accession>A0A2S9K8C8</accession>
<dbReference type="CDD" id="cd00305">
    <property type="entry name" value="Cu-Zn_Superoxide_Dismutase"/>
    <property type="match status" value="1"/>
</dbReference>